<dbReference type="InterPro" id="IPR004550">
    <property type="entry name" value="AsnASE_II"/>
</dbReference>
<evidence type="ECO:0000256" key="1">
    <source>
        <dbReference type="ARBA" id="ARBA00010518"/>
    </source>
</evidence>
<dbReference type="PROSITE" id="PS51257">
    <property type="entry name" value="PROKAR_LIPOPROTEIN"/>
    <property type="match status" value="1"/>
</dbReference>
<dbReference type="PANTHER" id="PTHR11707">
    <property type="entry name" value="L-ASPARAGINASE"/>
    <property type="match status" value="1"/>
</dbReference>
<reference evidence="7" key="1">
    <citation type="submission" date="2023-07" db="EMBL/GenBank/DDBJ databases">
        <title>30 novel species of actinomycetes from the DSMZ collection.</title>
        <authorList>
            <person name="Nouioui I."/>
        </authorList>
    </citation>
    <scope>NUCLEOTIDE SEQUENCE [LARGE SCALE GENOMIC DNA]</scope>
    <source>
        <strain evidence="7">DSM 44918</strain>
    </source>
</reference>
<proteinExistence type="inferred from homology"/>
<dbReference type="PROSITE" id="PS51732">
    <property type="entry name" value="ASN_GLN_ASE_3"/>
    <property type="match status" value="1"/>
</dbReference>
<dbReference type="InterPro" id="IPR027473">
    <property type="entry name" value="L-asparaginase_C"/>
</dbReference>
<dbReference type="Pfam" id="PF17763">
    <property type="entry name" value="Asparaginase_C"/>
    <property type="match status" value="1"/>
</dbReference>
<dbReference type="PIRSF" id="PIRSF500176">
    <property type="entry name" value="L_ASNase"/>
    <property type="match status" value="1"/>
</dbReference>
<dbReference type="Proteomes" id="UP001183420">
    <property type="component" value="Unassembled WGS sequence"/>
</dbReference>
<organism evidence="6 7">
    <name type="scientific">Streptomyces millisiae</name>
    <dbReference type="NCBI Taxonomy" id="3075542"/>
    <lineage>
        <taxon>Bacteria</taxon>
        <taxon>Bacillati</taxon>
        <taxon>Actinomycetota</taxon>
        <taxon>Actinomycetes</taxon>
        <taxon>Kitasatosporales</taxon>
        <taxon>Streptomycetaceae</taxon>
        <taxon>Streptomyces</taxon>
    </lineage>
</organism>
<dbReference type="Gene3D" id="3.40.50.1170">
    <property type="entry name" value="L-asparaginase, N-terminal domain"/>
    <property type="match status" value="1"/>
</dbReference>
<dbReference type="InterPro" id="IPR027474">
    <property type="entry name" value="L-asparaginase_N"/>
</dbReference>
<dbReference type="PIRSF" id="PIRSF001220">
    <property type="entry name" value="L-ASNase_gatD"/>
    <property type="match status" value="1"/>
</dbReference>
<comment type="caution">
    <text evidence="6">The sequence shown here is derived from an EMBL/GenBank/DDBJ whole genome shotgun (WGS) entry which is preliminary data.</text>
</comment>
<evidence type="ECO:0000256" key="3">
    <source>
        <dbReference type="SAM" id="SignalP"/>
    </source>
</evidence>
<dbReference type="InterPro" id="IPR037152">
    <property type="entry name" value="L-asparaginase_N_sf"/>
</dbReference>
<evidence type="ECO:0000259" key="4">
    <source>
        <dbReference type="Pfam" id="PF00710"/>
    </source>
</evidence>
<feature type="domain" description="L-asparaginase N-terminal" evidence="4">
    <location>
        <begin position="58"/>
        <end position="253"/>
    </location>
</feature>
<dbReference type="PANTHER" id="PTHR11707:SF28">
    <property type="entry name" value="60 KDA LYSOPHOSPHOLIPASE"/>
    <property type="match status" value="1"/>
</dbReference>
<dbReference type="SMART" id="SM00870">
    <property type="entry name" value="Asparaginase"/>
    <property type="match status" value="1"/>
</dbReference>
<accession>A0ABU2LHC2</accession>
<dbReference type="RefSeq" id="WP_311594716.1">
    <property type="nucleotide sequence ID" value="NZ_JAVREM010000001.1"/>
</dbReference>
<dbReference type="CDD" id="cd08964">
    <property type="entry name" value="L-asparaginase_II"/>
    <property type="match status" value="1"/>
</dbReference>
<dbReference type="InterPro" id="IPR036152">
    <property type="entry name" value="Asp/glu_Ase-like_sf"/>
</dbReference>
<feature type="signal peptide" evidence="3">
    <location>
        <begin position="1"/>
        <end position="23"/>
    </location>
</feature>
<keyword evidence="7" id="KW-1185">Reference proteome</keyword>
<feature type="domain" description="Asparaginase/glutaminase C-terminal" evidence="5">
    <location>
        <begin position="281"/>
        <end position="387"/>
    </location>
</feature>
<dbReference type="InterPro" id="IPR006034">
    <property type="entry name" value="Asparaginase/glutaminase-like"/>
</dbReference>
<dbReference type="Pfam" id="PF00710">
    <property type="entry name" value="Asparaginase"/>
    <property type="match status" value="1"/>
</dbReference>
<dbReference type="SUPFAM" id="SSF53774">
    <property type="entry name" value="Glutaminase/Asparaginase"/>
    <property type="match status" value="1"/>
</dbReference>
<gene>
    <name evidence="6" type="ORF">RNC47_01410</name>
</gene>
<dbReference type="Gene3D" id="3.40.50.40">
    <property type="match status" value="1"/>
</dbReference>
<feature type="chain" id="PRO_5045528655" evidence="3">
    <location>
        <begin position="24"/>
        <end position="399"/>
    </location>
</feature>
<dbReference type="PRINTS" id="PR00139">
    <property type="entry name" value="ASNGLNASE"/>
</dbReference>
<evidence type="ECO:0000259" key="5">
    <source>
        <dbReference type="Pfam" id="PF17763"/>
    </source>
</evidence>
<keyword evidence="2" id="KW-0378">Hydrolase</keyword>
<dbReference type="InterPro" id="IPR040919">
    <property type="entry name" value="Asparaginase_C"/>
</dbReference>
<evidence type="ECO:0000256" key="2">
    <source>
        <dbReference type="ARBA" id="ARBA00022801"/>
    </source>
</evidence>
<evidence type="ECO:0000313" key="6">
    <source>
        <dbReference type="EMBL" id="MDT0316990.1"/>
    </source>
</evidence>
<name>A0ABU2LHC2_9ACTN</name>
<keyword evidence="3" id="KW-0732">Signal</keyword>
<sequence length="399" mass="42327">MRYGLPRRARVALPLTASLLLLAGCDAASEAEAEAEAEPTPVETAAPEFTDADGEKPNIVILDGGGTIVSTAEGPADYTHYGDESLDGIQDVLDRISPEIDEVANLEIVDGAIPGVSSTTTVEQLFEMTRQLDGIMADDEVDGVVVNTGTNIMEEISYWADLTVRSDKPLVFTGSMRQANTFSFDGEANLFNAIRVAASGETRCFGAVQLLNDEFVAAREVTKTDAWRTDTFSGGRYGALGTVDGDNVRTVRAPARVLDCGTEEWATPFDLSTVDVDDLAQVEIVYSYVEADATPIEALAEAGVDGIVTAGHGAGGISAAQSEAREAAIADDDVLFANTTRTGSGSIYDDGTEGVLPGYDLTPQKARVLLQLALTFSDDEDQIRDWFTTIGAPEFNGVE</sequence>
<protein>
    <submittedName>
        <fullName evidence="6">Asparaginase</fullName>
    </submittedName>
</protein>
<evidence type="ECO:0000313" key="7">
    <source>
        <dbReference type="Proteomes" id="UP001183420"/>
    </source>
</evidence>
<dbReference type="EMBL" id="JAVREM010000001">
    <property type="protein sequence ID" value="MDT0316990.1"/>
    <property type="molecule type" value="Genomic_DNA"/>
</dbReference>
<comment type="similarity">
    <text evidence="1">Belongs to the asparaginase 1 family.</text>
</comment>